<dbReference type="Pfam" id="PF03731">
    <property type="entry name" value="Ku_N"/>
    <property type="match status" value="1"/>
</dbReference>
<dbReference type="InterPro" id="IPR036465">
    <property type="entry name" value="vWFA_dom_sf"/>
</dbReference>
<gene>
    <name evidence="2" type="ORF">E1A91_A11G090400v1</name>
</gene>
<evidence type="ECO:0000313" key="2">
    <source>
        <dbReference type="EMBL" id="TYJ08662.1"/>
    </source>
</evidence>
<dbReference type="GO" id="GO:0000723">
    <property type="term" value="P:telomere maintenance"/>
    <property type="evidence" value="ECO:0007669"/>
    <property type="project" value="TreeGrafter"/>
</dbReference>
<evidence type="ECO:0000259" key="1">
    <source>
        <dbReference type="Pfam" id="PF03731"/>
    </source>
</evidence>
<feature type="domain" description="Ku70/Ku80 N-terminal alpha/beta" evidence="1">
    <location>
        <begin position="8"/>
        <end position="88"/>
    </location>
</feature>
<dbReference type="AlphaFoldDB" id="A0A5D2X4K9"/>
<proteinExistence type="predicted"/>
<organism evidence="2 3">
    <name type="scientific">Gossypium mustelinum</name>
    <name type="common">Cotton</name>
    <name type="synonym">Gossypium caicoense</name>
    <dbReference type="NCBI Taxonomy" id="34275"/>
    <lineage>
        <taxon>Eukaryota</taxon>
        <taxon>Viridiplantae</taxon>
        <taxon>Streptophyta</taxon>
        <taxon>Embryophyta</taxon>
        <taxon>Tracheophyta</taxon>
        <taxon>Spermatophyta</taxon>
        <taxon>Magnoliopsida</taxon>
        <taxon>eudicotyledons</taxon>
        <taxon>Gunneridae</taxon>
        <taxon>Pentapetalae</taxon>
        <taxon>rosids</taxon>
        <taxon>malvids</taxon>
        <taxon>Malvales</taxon>
        <taxon>Malvaceae</taxon>
        <taxon>Malvoideae</taxon>
        <taxon>Gossypium</taxon>
    </lineage>
</organism>
<dbReference type="SUPFAM" id="SSF53300">
    <property type="entry name" value="vWA-like"/>
    <property type="match status" value="1"/>
</dbReference>
<dbReference type="GO" id="GO:0043564">
    <property type="term" value="C:Ku70:Ku80 complex"/>
    <property type="evidence" value="ECO:0007669"/>
    <property type="project" value="TreeGrafter"/>
</dbReference>
<protein>
    <recommendedName>
        <fullName evidence="1">Ku70/Ku80 N-terminal alpha/beta domain-containing protein</fullName>
    </recommendedName>
</protein>
<dbReference type="Gene3D" id="3.40.50.410">
    <property type="entry name" value="von Willebrand factor, type A domain"/>
    <property type="match status" value="1"/>
</dbReference>
<name>A0A5D2X4K9_GOSMU</name>
<accession>A0A5D2X4K9</accession>
<dbReference type="PANTHER" id="PTHR12604:SF4">
    <property type="entry name" value="X-RAY REPAIR CROSS-COMPLEMENTING PROTEIN 5"/>
    <property type="match status" value="1"/>
</dbReference>
<dbReference type="GO" id="GO:0006303">
    <property type="term" value="P:double-strand break repair via nonhomologous end joining"/>
    <property type="evidence" value="ECO:0007669"/>
    <property type="project" value="TreeGrafter"/>
</dbReference>
<dbReference type="Proteomes" id="UP000323597">
    <property type="component" value="Chromosome A11"/>
</dbReference>
<dbReference type="GO" id="GO:0003690">
    <property type="term" value="F:double-stranded DNA binding"/>
    <property type="evidence" value="ECO:0007669"/>
    <property type="project" value="TreeGrafter"/>
</dbReference>
<dbReference type="EMBL" id="CM017646">
    <property type="protein sequence ID" value="TYJ08662.1"/>
    <property type="molecule type" value="Genomic_DNA"/>
</dbReference>
<dbReference type="InterPro" id="IPR005161">
    <property type="entry name" value="Ku_N"/>
</dbReference>
<dbReference type="PANTHER" id="PTHR12604">
    <property type="entry name" value="KU AUTOANTIGEN DNA HELICASE"/>
    <property type="match status" value="1"/>
</dbReference>
<reference evidence="2 3" key="1">
    <citation type="submission" date="2019-07" db="EMBL/GenBank/DDBJ databases">
        <title>WGS assembly of Gossypium mustelinum.</title>
        <authorList>
            <person name="Chen Z.J."/>
            <person name="Sreedasyam A."/>
            <person name="Ando A."/>
            <person name="Song Q."/>
            <person name="De L."/>
            <person name="Hulse-Kemp A."/>
            <person name="Ding M."/>
            <person name="Ye W."/>
            <person name="Kirkbride R."/>
            <person name="Jenkins J."/>
            <person name="Plott C."/>
            <person name="Lovell J."/>
            <person name="Lin Y.-M."/>
            <person name="Vaughn R."/>
            <person name="Liu B."/>
            <person name="Li W."/>
            <person name="Simpson S."/>
            <person name="Scheffler B."/>
            <person name="Saski C."/>
            <person name="Grover C."/>
            <person name="Hu G."/>
            <person name="Conover J."/>
            <person name="Carlson J."/>
            <person name="Shu S."/>
            <person name="Boston L."/>
            <person name="Williams M."/>
            <person name="Peterson D."/>
            <person name="Mcgee K."/>
            <person name="Jones D."/>
            <person name="Wendel J."/>
            <person name="Stelly D."/>
            <person name="Grimwood J."/>
            <person name="Schmutz J."/>
        </authorList>
    </citation>
    <scope>NUCLEOTIDE SEQUENCE [LARGE SCALE GENOMIC DNA]</scope>
    <source>
        <strain evidence="2">1408120.09</strain>
    </source>
</reference>
<keyword evidence="3" id="KW-1185">Reference proteome</keyword>
<sequence>MARNKEKLVLLLDVGPSMHGVLSEVEKLCSMLVEKKLIFSKYDELEVVVFGTEESNNDLTTEVGGYQNITVLQDIKVVDGDLVDTLQKLRRGTVDGDCIP</sequence>
<dbReference type="GO" id="GO:0042162">
    <property type="term" value="F:telomeric DNA binding"/>
    <property type="evidence" value="ECO:0007669"/>
    <property type="project" value="TreeGrafter"/>
</dbReference>
<evidence type="ECO:0000313" key="3">
    <source>
        <dbReference type="Proteomes" id="UP000323597"/>
    </source>
</evidence>